<feature type="compositionally biased region" description="Basic and acidic residues" evidence="1">
    <location>
        <begin position="46"/>
        <end position="71"/>
    </location>
</feature>
<accession>A0A8R7NZF0</accession>
<keyword evidence="3" id="KW-1185">Reference proteome</keyword>
<evidence type="ECO:0000313" key="3">
    <source>
        <dbReference type="Proteomes" id="UP000015106"/>
    </source>
</evidence>
<feature type="region of interest" description="Disordered" evidence="1">
    <location>
        <begin position="18"/>
        <end position="97"/>
    </location>
</feature>
<name>A0A8R7NZF0_TRIUA</name>
<reference evidence="2" key="2">
    <citation type="submission" date="2018-03" db="EMBL/GenBank/DDBJ databases">
        <title>The Triticum urartu genome reveals the dynamic nature of wheat genome evolution.</title>
        <authorList>
            <person name="Ling H."/>
            <person name="Ma B."/>
            <person name="Shi X."/>
            <person name="Liu H."/>
            <person name="Dong L."/>
            <person name="Sun H."/>
            <person name="Cao Y."/>
            <person name="Gao Q."/>
            <person name="Zheng S."/>
            <person name="Li Y."/>
            <person name="Yu Y."/>
            <person name="Du H."/>
            <person name="Qi M."/>
            <person name="Li Y."/>
            <person name="Yu H."/>
            <person name="Cui Y."/>
            <person name="Wang N."/>
            <person name="Chen C."/>
            <person name="Wu H."/>
            <person name="Zhao Y."/>
            <person name="Zhang J."/>
            <person name="Li Y."/>
            <person name="Zhou W."/>
            <person name="Zhang B."/>
            <person name="Hu W."/>
            <person name="Eijk M."/>
            <person name="Tang J."/>
            <person name="Witsenboer H."/>
            <person name="Zhao S."/>
            <person name="Li Z."/>
            <person name="Zhang A."/>
            <person name="Wang D."/>
            <person name="Liang C."/>
        </authorList>
    </citation>
    <scope>NUCLEOTIDE SEQUENCE [LARGE SCALE GENOMIC DNA]</scope>
    <source>
        <strain evidence="2">cv. G1812</strain>
    </source>
</reference>
<sequence>MRRWHRWDAEQVEGRVPEILQSRLPAGDQRRELGQGRQAGGAGGEECVHRDAGRGDDVNGVDAEHVNDRGVEALTGYGAEEGSERLVAPSQEVEQDQ</sequence>
<proteinExistence type="predicted"/>
<dbReference type="Proteomes" id="UP000015106">
    <property type="component" value="Chromosome 1"/>
</dbReference>
<reference evidence="3" key="1">
    <citation type="journal article" date="2013" name="Nature">
        <title>Draft genome of the wheat A-genome progenitor Triticum urartu.</title>
        <authorList>
            <person name="Ling H.Q."/>
            <person name="Zhao S."/>
            <person name="Liu D."/>
            <person name="Wang J."/>
            <person name="Sun H."/>
            <person name="Zhang C."/>
            <person name="Fan H."/>
            <person name="Li D."/>
            <person name="Dong L."/>
            <person name="Tao Y."/>
            <person name="Gao C."/>
            <person name="Wu H."/>
            <person name="Li Y."/>
            <person name="Cui Y."/>
            <person name="Guo X."/>
            <person name="Zheng S."/>
            <person name="Wang B."/>
            <person name="Yu K."/>
            <person name="Liang Q."/>
            <person name="Yang W."/>
            <person name="Lou X."/>
            <person name="Chen J."/>
            <person name="Feng M."/>
            <person name="Jian J."/>
            <person name="Zhang X."/>
            <person name="Luo G."/>
            <person name="Jiang Y."/>
            <person name="Liu J."/>
            <person name="Wang Z."/>
            <person name="Sha Y."/>
            <person name="Zhang B."/>
            <person name="Wu H."/>
            <person name="Tang D."/>
            <person name="Shen Q."/>
            <person name="Xue P."/>
            <person name="Zou S."/>
            <person name="Wang X."/>
            <person name="Liu X."/>
            <person name="Wang F."/>
            <person name="Yang Y."/>
            <person name="An X."/>
            <person name="Dong Z."/>
            <person name="Zhang K."/>
            <person name="Zhang X."/>
            <person name="Luo M.C."/>
            <person name="Dvorak J."/>
            <person name="Tong Y."/>
            <person name="Wang J."/>
            <person name="Yang H."/>
            <person name="Li Z."/>
            <person name="Wang D."/>
            <person name="Zhang A."/>
            <person name="Wang J."/>
        </authorList>
    </citation>
    <scope>NUCLEOTIDE SEQUENCE</scope>
    <source>
        <strain evidence="3">cv. G1812</strain>
    </source>
</reference>
<reference evidence="2" key="3">
    <citation type="submission" date="2022-06" db="UniProtKB">
        <authorList>
            <consortium name="EnsemblPlants"/>
        </authorList>
    </citation>
    <scope>IDENTIFICATION</scope>
</reference>
<evidence type="ECO:0000313" key="2">
    <source>
        <dbReference type="EnsemblPlants" id="TuG1812G0100001240.01.T01.cds409213"/>
    </source>
</evidence>
<evidence type="ECO:0000256" key="1">
    <source>
        <dbReference type="SAM" id="MobiDB-lite"/>
    </source>
</evidence>
<dbReference type="Gramene" id="TuG1812G0100001240.01.T01">
    <property type="protein sequence ID" value="TuG1812G0100001240.01.T01.cds409213"/>
    <property type="gene ID" value="TuG1812G0100001240.01"/>
</dbReference>
<dbReference type="EnsemblPlants" id="TuG1812G0100001240.01.T01">
    <property type="protein sequence ID" value="TuG1812G0100001240.01.T01.cds409213"/>
    <property type="gene ID" value="TuG1812G0100001240.01"/>
</dbReference>
<gene>
    <name evidence="2" type="primary">LOC125550436</name>
</gene>
<protein>
    <submittedName>
        <fullName evidence="2">Uncharacterized protein</fullName>
    </submittedName>
</protein>
<dbReference type="AlphaFoldDB" id="A0A8R7NZF0"/>
<organism evidence="2 3">
    <name type="scientific">Triticum urartu</name>
    <name type="common">Red wild einkorn</name>
    <name type="synonym">Crithodium urartu</name>
    <dbReference type="NCBI Taxonomy" id="4572"/>
    <lineage>
        <taxon>Eukaryota</taxon>
        <taxon>Viridiplantae</taxon>
        <taxon>Streptophyta</taxon>
        <taxon>Embryophyta</taxon>
        <taxon>Tracheophyta</taxon>
        <taxon>Spermatophyta</taxon>
        <taxon>Magnoliopsida</taxon>
        <taxon>Liliopsida</taxon>
        <taxon>Poales</taxon>
        <taxon>Poaceae</taxon>
        <taxon>BOP clade</taxon>
        <taxon>Pooideae</taxon>
        <taxon>Triticodae</taxon>
        <taxon>Triticeae</taxon>
        <taxon>Triticinae</taxon>
        <taxon>Triticum</taxon>
    </lineage>
</organism>